<dbReference type="Pfam" id="PF07261">
    <property type="entry name" value="DnaB_2"/>
    <property type="match status" value="1"/>
</dbReference>
<dbReference type="Gene3D" id="1.10.10.630">
    <property type="entry name" value="DnaD domain-like"/>
    <property type="match status" value="1"/>
</dbReference>
<feature type="region of interest" description="Disordered" evidence="2">
    <location>
        <begin position="115"/>
        <end position="188"/>
    </location>
</feature>
<keyword evidence="5" id="KW-1185">Reference proteome</keyword>
<organism evidence="4 5">
    <name type="scientific">Clostridium tanneri</name>
    <dbReference type="NCBI Taxonomy" id="3037988"/>
    <lineage>
        <taxon>Bacteria</taxon>
        <taxon>Bacillati</taxon>
        <taxon>Bacillota</taxon>
        <taxon>Clostridia</taxon>
        <taxon>Eubacteriales</taxon>
        <taxon>Clostridiaceae</taxon>
        <taxon>Clostridium</taxon>
    </lineage>
</organism>
<evidence type="ECO:0000313" key="4">
    <source>
        <dbReference type="EMBL" id="MDW8802140.1"/>
    </source>
</evidence>
<dbReference type="EMBL" id="JARUJP010000016">
    <property type="protein sequence ID" value="MDW8802140.1"/>
    <property type="molecule type" value="Genomic_DNA"/>
</dbReference>
<reference evidence="4 5" key="1">
    <citation type="submission" date="2023-04" db="EMBL/GenBank/DDBJ databases">
        <title>Clostridium tannerae sp. nov., isolated from the fecal material of an alpaca.</title>
        <authorList>
            <person name="Miller S."/>
            <person name="Hendry M."/>
            <person name="King J."/>
            <person name="Sankaranarayanan K."/>
            <person name="Lawson P.A."/>
        </authorList>
    </citation>
    <scope>NUCLEOTIDE SEQUENCE [LARGE SCALE GENOMIC DNA]</scope>
    <source>
        <strain evidence="4 5">A1-XYC3</strain>
    </source>
</reference>
<name>A0ABU4JVG0_9CLOT</name>
<feature type="domain" description="DnaB/C C-terminal" evidence="3">
    <location>
        <begin position="193"/>
        <end position="262"/>
    </location>
</feature>
<gene>
    <name evidence="4" type="ORF">P8V03_13370</name>
</gene>
<protein>
    <submittedName>
        <fullName evidence="4">DnaD domain protein</fullName>
    </submittedName>
</protein>
<dbReference type="SUPFAM" id="SSF158499">
    <property type="entry name" value="DnaD domain-like"/>
    <property type="match status" value="1"/>
</dbReference>
<dbReference type="RefSeq" id="WP_318798486.1">
    <property type="nucleotide sequence ID" value="NZ_JARUJP010000016.1"/>
</dbReference>
<dbReference type="NCBIfam" id="TIGR01446">
    <property type="entry name" value="DnaD_dom"/>
    <property type="match status" value="1"/>
</dbReference>
<dbReference type="InterPro" id="IPR006343">
    <property type="entry name" value="DnaB/C_C"/>
</dbReference>
<feature type="compositionally biased region" description="Basic and acidic residues" evidence="2">
    <location>
        <begin position="137"/>
        <end position="151"/>
    </location>
</feature>
<sequence length="321" mass="37499">MNSVLIKEDNLMVFQPRLAKLIGVNEAIILNQIHYWLDKKKNIINGIPWVYNSYKDWQQQICFLSVCTIKKVIRKLEALGIVKSGNFNKSKIDKTKWYTIDYELLHNLYEEGKNKPELEKESSEEYESGNTISENGSRNEKDTRIDTKEPRSGLNISMEEVNSNQPIPETNSKTTAEDNEEEKDKPRGLGKVIDFYSKNFRLPSGYELERIKSLWDEIKDSELIILALKQSIEGNARNLRYVEKVLYNWLDRGIKTKEEAEKLIIDYKKYREGRKDERYKGFNGEYRGYNSKASPKDKGKWAGYKAPEPKISYWGQLEGII</sequence>
<evidence type="ECO:0000313" key="5">
    <source>
        <dbReference type="Proteomes" id="UP001281656"/>
    </source>
</evidence>
<feature type="compositionally biased region" description="Polar residues" evidence="2">
    <location>
        <begin position="160"/>
        <end position="174"/>
    </location>
</feature>
<proteinExistence type="inferred from homology"/>
<dbReference type="InterPro" id="IPR034829">
    <property type="entry name" value="DnaD-like_sf"/>
</dbReference>
<evidence type="ECO:0000259" key="3">
    <source>
        <dbReference type="Pfam" id="PF07261"/>
    </source>
</evidence>
<evidence type="ECO:0000256" key="2">
    <source>
        <dbReference type="SAM" id="MobiDB-lite"/>
    </source>
</evidence>
<comment type="similarity">
    <text evidence="1">Belongs to the DnaB/DnaD family.</text>
</comment>
<accession>A0ABU4JVG0</accession>
<evidence type="ECO:0000256" key="1">
    <source>
        <dbReference type="ARBA" id="ARBA00093462"/>
    </source>
</evidence>
<comment type="caution">
    <text evidence="4">The sequence shown here is derived from an EMBL/GenBank/DDBJ whole genome shotgun (WGS) entry which is preliminary data.</text>
</comment>
<dbReference type="Proteomes" id="UP001281656">
    <property type="component" value="Unassembled WGS sequence"/>
</dbReference>